<sequence length="197" mass="20477">ISAQAAAAATFVSTNIPLTAGSSNTITIDTTLPIDAIHITPPNGTYYPSTNFTLGGSSTLTTCGTGYCQPVGSKIGYISPSGTAQATVSITTGGSKYLEIDYINNDIAFESSWGWGSNSRNLTVTVNSEDPVRIEVPLSGRHSELFGPGLGWWDAATLGLLTTGWKEGSNEVVIGNVGGEEGFQSYGADFVGVRVLD</sequence>
<proteinExistence type="predicted"/>
<organism evidence="1 2">
    <name type="scientific">Aspergillus carbonarius (strain ITEM 5010)</name>
    <dbReference type="NCBI Taxonomy" id="602072"/>
    <lineage>
        <taxon>Eukaryota</taxon>
        <taxon>Fungi</taxon>
        <taxon>Dikarya</taxon>
        <taxon>Ascomycota</taxon>
        <taxon>Pezizomycotina</taxon>
        <taxon>Eurotiomycetes</taxon>
        <taxon>Eurotiomycetidae</taxon>
        <taxon>Eurotiales</taxon>
        <taxon>Aspergillaceae</taxon>
        <taxon>Aspergillus</taxon>
        <taxon>Aspergillus subgen. Circumdati</taxon>
    </lineage>
</organism>
<feature type="non-terminal residue" evidence="1">
    <location>
        <position position="1"/>
    </location>
</feature>
<dbReference type="EMBL" id="KV907511">
    <property type="protein sequence ID" value="OOF91383.1"/>
    <property type="molecule type" value="Genomic_DNA"/>
</dbReference>
<keyword evidence="2" id="KW-1185">Reference proteome</keyword>
<feature type="non-terminal residue" evidence="1">
    <location>
        <position position="197"/>
    </location>
</feature>
<evidence type="ECO:0000313" key="2">
    <source>
        <dbReference type="Proteomes" id="UP000188318"/>
    </source>
</evidence>
<dbReference type="AlphaFoldDB" id="A0A1R3RA84"/>
<accession>A0A1R3RA84</accession>
<dbReference type="STRING" id="602072.A0A1R3RA84"/>
<dbReference type="Gene3D" id="2.60.120.260">
    <property type="entry name" value="Galactose-binding domain-like"/>
    <property type="match status" value="1"/>
</dbReference>
<dbReference type="OMA" id="IHITPPN"/>
<dbReference type="Proteomes" id="UP000188318">
    <property type="component" value="Unassembled WGS sequence"/>
</dbReference>
<gene>
    <name evidence="1" type="ORF">ASPCADRAFT_31329</name>
</gene>
<evidence type="ECO:0000313" key="1">
    <source>
        <dbReference type="EMBL" id="OOF91383.1"/>
    </source>
</evidence>
<name>A0A1R3RA84_ASPC5</name>
<dbReference type="CDD" id="cd04081">
    <property type="entry name" value="CBM35_galactosidase-like"/>
    <property type="match status" value="1"/>
</dbReference>
<dbReference type="OrthoDB" id="5795902at2759"/>
<protein>
    <submittedName>
        <fullName evidence="1">Carbohydrate-binding module family 35 protein</fullName>
    </submittedName>
</protein>
<reference evidence="2" key="1">
    <citation type="journal article" date="2017" name="Genome Biol.">
        <title>Comparative genomics reveals high biological diversity and specific adaptations in the industrially and medically important fungal genus Aspergillus.</title>
        <authorList>
            <person name="de Vries R.P."/>
            <person name="Riley R."/>
            <person name="Wiebenga A."/>
            <person name="Aguilar-Osorio G."/>
            <person name="Amillis S."/>
            <person name="Uchima C.A."/>
            <person name="Anderluh G."/>
            <person name="Asadollahi M."/>
            <person name="Askin M."/>
            <person name="Barry K."/>
            <person name="Battaglia E."/>
            <person name="Bayram O."/>
            <person name="Benocci T."/>
            <person name="Braus-Stromeyer S.A."/>
            <person name="Caldana C."/>
            <person name="Canovas D."/>
            <person name="Cerqueira G.C."/>
            <person name="Chen F."/>
            <person name="Chen W."/>
            <person name="Choi C."/>
            <person name="Clum A."/>
            <person name="Dos Santos R.A."/>
            <person name="Damasio A.R."/>
            <person name="Diallinas G."/>
            <person name="Emri T."/>
            <person name="Fekete E."/>
            <person name="Flipphi M."/>
            <person name="Freyberg S."/>
            <person name="Gallo A."/>
            <person name="Gournas C."/>
            <person name="Habgood R."/>
            <person name="Hainaut M."/>
            <person name="Harispe M.L."/>
            <person name="Henrissat B."/>
            <person name="Hilden K.S."/>
            <person name="Hope R."/>
            <person name="Hossain A."/>
            <person name="Karabika E."/>
            <person name="Karaffa L."/>
            <person name="Karanyi Z."/>
            <person name="Krasevec N."/>
            <person name="Kuo A."/>
            <person name="Kusch H."/>
            <person name="LaButti K."/>
            <person name="Lagendijk E.L."/>
            <person name="Lapidus A."/>
            <person name="Levasseur A."/>
            <person name="Lindquist E."/>
            <person name="Lipzen A."/>
            <person name="Logrieco A.F."/>
            <person name="MacCabe A."/>
            <person name="Maekelae M.R."/>
            <person name="Malavazi I."/>
            <person name="Melin P."/>
            <person name="Meyer V."/>
            <person name="Mielnichuk N."/>
            <person name="Miskei M."/>
            <person name="Molnar A.P."/>
            <person name="Mule G."/>
            <person name="Ngan C.Y."/>
            <person name="Orejas M."/>
            <person name="Orosz E."/>
            <person name="Ouedraogo J.P."/>
            <person name="Overkamp K.M."/>
            <person name="Park H.-S."/>
            <person name="Perrone G."/>
            <person name="Piumi F."/>
            <person name="Punt P.J."/>
            <person name="Ram A.F."/>
            <person name="Ramon A."/>
            <person name="Rauscher S."/>
            <person name="Record E."/>
            <person name="Riano-Pachon D.M."/>
            <person name="Robert V."/>
            <person name="Roehrig J."/>
            <person name="Ruller R."/>
            <person name="Salamov A."/>
            <person name="Salih N.S."/>
            <person name="Samson R.A."/>
            <person name="Sandor E."/>
            <person name="Sanguinetti M."/>
            <person name="Schuetze T."/>
            <person name="Sepcic K."/>
            <person name="Shelest E."/>
            <person name="Sherlock G."/>
            <person name="Sophianopoulou V."/>
            <person name="Squina F.M."/>
            <person name="Sun H."/>
            <person name="Susca A."/>
            <person name="Todd R.B."/>
            <person name="Tsang A."/>
            <person name="Unkles S.E."/>
            <person name="van de Wiele N."/>
            <person name="van Rossen-Uffink D."/>
            <person name="Oliveira J.V."/>
            <person name="Vesth T.C."/>
            <person name="Visser J."/>
            <person name="Yu J.-H."/>
            <person name="Zhou M."/>
            <person name="Andersen M.R."/>
            <person name="Archer D.B."/>
            <person name="Baker S.E."/>
            <person name="Benoit I."/>
            <person name="Brakhage A.A."/>
            <person name="Braus G.H."/>
            <person name="Fischer R."/>
            <person name="Frisvad J.C."/>
            <person name="Goldman G.H."/>
            <person name="Houbraken J."/>
            <person name="Oakley B."/>
            <person name="Pocsi I."/>
            <person name="Scazzocchio C."/>
            <person name="Seiboth B."/>
            <person name="vanKuyk P.A."/>
            <person name="Wortman J."/>
            <person name="Dyer P.S."/>
            <person name="Grigoriev I.V."/>
        </authorList>
    </citation>
    <scope>NUCLEOTIDE SEQUENCE [LARGE SCALE GENOMIC DNA]</scope>
    <source>
        <strain evidence="2">ITEM 5010</strain>
    </source>
</reference>
<dbReference type="VEuPathDB" id="FungiDB:ASPCADRAFT_31329"/>